<proteinExistence type="predicted"/>
<dbReference type="EMBL" id="JAGVRK010000001">
    <property type="protein sequence ID" value="MBS2967862.1"/>
    <property type="molecule type" value="Genomic_DNA"/>
</dbReference>
<gene>
    <name evidence="1" type="ORF">J9317_03615</name>
</gene>
<comment type="caution">
    <text evidence="1">The sequence shown here is derived from an EMBL/GenBank/DDBJ whole genome shotgun (WGS) entry which is preliminary data.</text>
</comment>
<keyword evidence="2" id="KW-1185">Reference proteome</keyword>
<evidence type="ECO:0000313" key="2">
    <source>
        <dbReference type="Proteomes" id="UP000682403"/>
    </source>
</evidence>
<organism evidence="1 2">
    <name type="scientific">Metabacillus flavus</name>
    <dbReference type="NCBI Taxonomy" id="2823519"/>
    <lineage>
        <taxon>Bacteria</taxon>
        <taxon>Bacillati</taxon>
        <taxon>Bacillota</taxon>
        <taxon>Bacilli</taxon>
        <taxon>Bacillales</taxon>
        <taxon>Bacillaceae</taxon>
        <taxon>Metabacillus</taxon>
    </lineage>
</organism>
<name>A0ABS5LAW2_9BACI</name>
<sequence length="39" mass="4552">MYTRLEQGRDIQVSISVLESLTKALQLDAIERRHLRSPK</sequence>
<dbReference type="Proteomes" id="UP000682403">
    <property type="component" value="Unassembled WGS sequence"/>
</dbReference>
<protein>
    <submittedName>
        <fullName evidence="1">Helix-turn-helix domain-containing protein</fullName>
    </submittedName>
</protein>
<evidence type="ECO:0000313" key="1">
    <source>
        <dbReference type="EMBL" id="MBS2967862.1"/>
    </source>
</evidence>
<reference evidence="1 2" key="1">
    <citation type="submission" date="2021-04" db="EMBL/GenBank/DDBJ databases">
        <title>Metabacillus sp. strain KIGAM252 whole genome sequence.</title>
        <authorList>
            <person name="Seo M.-J."/>
            <person name="Cho E.-S."/>
            <person name="Hwang C.Y."/>
            <person name="Yoon D.J."/>
        </authorList>
    </citation>
    <scope>NUCLEOTIDE SEQUENCE [LARGE SCALE GENOMIC DNA]</scope>
    <source>
        <strain evidence="1 2">KIGAM252</strain>
    </source>
</reference>
<accession>A0ABS5LAW2</accession>